<protein>
    <recommendedName>
        <fullName evidence="4">Peptide methionine sulfoxide reductase MsrA</fullName>
        <shortName evidence="4">Protein-methionine-S-oxide reductase</shortName>
        <ecNumber evidence="4">1.8.4.11</ecNumber>
    </recommendedName>
    <alternativeName>
        <fullName evidence="4">Peptide-methionine (S)-S-oxide reductase</fullName>
        <shortName evidence="4">Peptide Met(O) reductase</shortName>
    </alternativeName>
</protein>
<dbReference type="PANTHER" id="PTHR43774:SF1">
    <property type="entry name" value="PEPTIDE METHIONINE SULFOXIDE REDUCTASE MSRA 2"/>
    <property type="match status" value="1"/>
</dbReference>
<comment type="function">
    <text evidence="4">Has an important function as a repair enzyme for proteins that have been inactivated by oxidation. Catalyzes the reversible oxidation-reduction of methionine sulfoxide in proteins to methionine.</text>
</comment>
<dbReference type="EC" id="1.8.4.11" evidence="4"/>
<dbReference type="GO" id="GO:0008113">
    <property type="term" value="F:peptide-methionine (S)-S-oxide reductase activity"/>
    <property type="evidence" value="ECO:0007669"/>
    <property type="project" value="UniProtKB-EC"/>
</dbReference>
<evidence type="ECO:0000313" key="9">
    <source>
        <dbReference type="Proteomes" id="UP001216907"/>
    </source>
</evidence>
<dbReference type="InterPro" id="IPR002569">
    <property type="entry name" value="Met_Sox_Rdtase_MsrA_dom"/>
</dbReference>
<evidence type="ECO:0000256" key="6">
    <source>
        <dbReference type="SAM" id="SignalP"/>
    </source>
</evidence>
<comment type="similarity">
    <text evidence="4">Belongs to the MsrA Met sulfoxide reductase family.</text>
</comment>
<dbReference type="PANTHER" id="PTHR43774">
    <property type="entry name" value="PEPTIDE METHIONINE SULFOXIDE REDUCTASE"/>
    <property type="match status" value="1"/>
</dbReference>
<dbReference type="InterPro" id="IPR036509">
    <property type="entry name" value="Met_Sox_Rdtase_MsrA_sf"/>
</dbReference>
<feature type="chain" id="PRO_5046312423" description="Peptide methionine sulfoxide reductase MsrA" evidence="6">
    <location>
        <begin position="26"/>
        <end position="248"/>
    </location>
</feature>
<comment type="catalytic activity">
    <reaction evidence="2 4">
        <text>L-methionyl-[protein] + [thioredoxin]-disulfide + H2O = L-methionyl-(S)-S-oxide-[protein] + [thioredoxin]-dithiol</text>
        <dbReference type="Rhea" id="RHEA:14217"/>
        <dbReference type="Rhea" id="RHEA-COMP:10698"/>
        <dbReference type="Rhea" id="RHEA-COMP:10700"/>
        <dbReference type="Rhea" id="RHEA-COMP:12313"/>
        <dbReference type="Rhea" id="RHEA-COMP:12315"/>
        <dbReference type="ChEBI" id="CHEBI:15377"/>
        <dbReference type="ChEBI" id="CHEBI:16044"/>
        <dbReference type="ChEBI" id="CHEBI:29950"/>
        <dbReference type="ChEBI" id="CHEBI:44120"/>
        <dbReference type="ChEBI" id="CHEBI:50058"/>
        <dbReference type="EC" id="1.8.4.11"/>
    </reaction>
</comment>
<evidence type="ECO:0000256" key="1">
    <source>
        <dbReference type="ARBA" id="ARBA00023002"/>
    </source>
</evidence>
<dbReference type="NCBIfam" id="TIGR00401">
    <property type="entry name" value="msrA"/>
    <property type="match status" value="1"/>
</dbReference>
<evidence type="ECO:0000256" key="5">
    <source>
        <dbReference type="SAM" id="MobiDB-lite"/>
    </source>
</evidence>
<keyword evidence="9" id="KW-1185">Reference proteome</keyword>
<dbReference type="Pfam" id="PF01625">
    <property type="entry name" value="PMSR"/>
    <property type="match status" value="1"/>
</dbReference>
<dbReference type="EMBL" id="JARRAG010000002">
    <property type="protein sequence ID" value="MDG3007388.1"/>
    <property type="molecule type" value="Genomic_DNA"/>
</dbReference>
<evidence type="ECO:0000256" key="4">
    <source>
        <dbReference type="HAMAP-Rule" id="MF_01401"/>
    </source>
</evidence>
<name>A0ABT6FII0_9BACT</name>
<evidence type="ECO:0000256" key="2">
    <source>
        <dbReference type="ARBA" id="ARBA00047806"/>
    </source>
</evidence>
<feature type="active site" evidence="4">
    <location>
        <position position="72"/>
    </location>
</feature>
<feature type="domain" description="Peptide methionine sulphoxide reductase MsrA" evidence="7">
    <location>
        <begin position="65"/>
        <end position="216"/>
    </location>
</feature>
<accession>A0ABT6FII0</accession>
<feature type="signal peptide" evidence="6">
    <location>
        <begin position="1"/>
        <end position="25"/>
    </location>
</feature>
<organism evidence="8 9">
    <name type="scientific">Paludisphaera mucosa</name>
    <dbReference type="NCBI Taxonomy" id="3030827"/>
    <lineage>
        <taxon>Bacteria</taxon>
        <taxon>Pseudomonadati</taxon>
        <taxon>Planctomycetota</taxon>
        <taxon>Planctomycetia</taxon>
        <taxon>Isosphaerales</taxon>
        <taxon>Isosphaeraceae</taxon>
        <taxon>Paludisphaera</taxon>
    </lineage>
</organism>
<evidence type="ECO:0000313" key="8">
    <source>
        <dbReference type="EMBL" id="MDG3007388.1"/>
    </source>
</evidence>
<evidence type="ECO:0000256" key="3">
    <source>
        <dbReference type="ARBA" id="ARBA00048782"/>
    </source>
</evidence>
<dbReference type="RefSeq" id="WP_277863668.1">
    <property type="nucleotide sequence ID" value="NZ_JARRAG010000002.1"/>
</dbReference>
<comment type="catalytic activity">
    <reaction evidence="3 4">
        <text>[thioredoxin]-disulfide + L-methionine + H2O = L-methionine (S)-S-oxide + [thioredoxin]-dithiol</text>
        <dbReference type="Rhea" id="RHEA:19993"/>
        <dbReference type="Rhea" id="RHEA-COMP:10698"/>
        <dbReference type="Rhea" id="RHEA-COMP:10700"/>
        <dbReference type="ChEBI" id="CHEBI:15377"/>
        <dbReference type="ChEBI" id="CHEBI:29950"/>
        <dbReference type="ChEBI" id="CHEBI:50058"/>
        <dbReference type="ChEBI" id="CHEBI:57844"/>
        <dbReference type="ChEBI" id="CHEBI:58772"/>
        <dbReference type="EC" id="1.8.4.11"/>
    </reaction>
</comment>
<dbReference type="Gene3D" id="3.30.1060.10">
    <property type="entry name" value="Peptide methionine sulphoxide reductase MsrA"/>
    <property type="match status" value="1"/>
</dbReference>
<evidence type="ECO:0000259" key="7">
    <source>
        <dbReference type="Pfam" id="PF01625"/>
    </source>
</evidence>
<sequence length="248" mass="27295">MSTLHRAWVFGLAFGLALVAGVARGQDGKAAEGSKDAPKAEGKDDPASKKDDAGKARPARPKLEEATFGGGCFWCTEAVFERIPGVKSVVSGYSGGNVPNPTYEMVSTGLTGHAEVIEIAFDPSVISFDHLLDYFWMAHDPTTIDSQGPDHGTQYRSIILYHNEEQKEIAAKTIKDLNAKRGRKSPIVTQVVPFEAFYPAEDYHQDFARNNPYHGYVETYITPKMYKLRSKLKAEAQSKKAEAEPKPK</sequence>
<gene>
    <name evidence="4 8" type="primary">msrA</name>
    <name evidence="8" type="ORF">PZE19_26805</name>
</gene>
<comment type="caution">
    <text evidence="8">The sequence shown here is derived from an EMBL/GenBank/DDBJ whole genome shotgun (WGS) entry which is preliminary data.</text>
</comment>
<proteinExistence type="inferred from homology"/>
<feature type="region of interest" description="Disordered" evidence="5">
    <location>
        <begin position="28"/>
        <end position="62"/>
    </location>
</feature>
<keyword evidence="6" id="KW-0732">Signal</keyword>
<dbReference type="SUPFAM" id="SSF55068">
    <property type="entry name" value="Peptide methionine sulfoxide reductase"/>
    <property type="match status" value="1"/>
</dbReference>
<dbReference type="HAMAP" id="MF_01401">
    <property type="entry name" value="MsrA"/>
    <property type="match status" value="1"/>
</dbReference>
<reference evidence="8 9" key="1">
    <citation type="submission" date="2023-03" db="EMBL/GenBank/DDBJ databases">
        <title>Paludisphaera mucosa sp. nov. a novel planctomycete from northern fen.</title>
        <authorList>
            <person name="Ivanova A."/>
        </authorList>
    </citation>
    <scope>NUCLEOTIDE SEQUENCE [LARGE SCALE GENOMIC DNA]</scope>
    <source>
        <strain evidence="8 9">Pla2</strain>
    </source>
</reference>
<keyword evidence="1 4" id="KW-0560">Oxidoreductase</keyword>
<dbReference type="Proteomes" id="UP001216907">
    <property type="component" value="Unassembled WGS sequence"/>
</dbReference>